<dbReference type="InterPro" id="IPR006669">
    <property type="entry name" value="MgtE_transporter"/>
</dbReference>
<feature type="transmembrane region" description="Helical" evidence="9">
    <location>
        <begin position="406"/>
        <end position="430"/>
    </location>
</feature>
<dbReference type="GO" id="GO:0046872">
    <property type="term" value="F:metal ion binding"/>
    <property type="evidence" value="ECO:0007669"/>
    <property type="project" value="UniProtKB-KW"/>
</dbReference>
<feature type="transmembrane region" description="Helical" evidence="9">
    <location>
        <begin position="326"/>
        <end position="347"/>
    </location>
</feature>
<protein>
    <recommendedName>
        <fullName evidence="9">Magnesium transporter MgtE</fullName>
    </recommendedName>
</protein>
<keyword evidence="9" id="KW-1003">Cell membrane</keyword>
<dbReference type="InterPro" id="IPR006667">
    <property type="entry name" value="SLC41_membr_dom"/>
</dbReference>
<dbReference type="GO" id="GO:0005886">
    <property type="term" value="C:plasma membrane"/>
    <property type="evidence" value="ECO:0007669"/>
    <property type="project" value="UniProtKB-SubCell"/>
</dbReference>
<evidence type="ECO:0000256" key="1">
    <source>
        <dbReference type="ARBA" id="ARBA00004141"/>
    </source>
</evidence>
<dbReference type="Proteomes" id="UP000309550">
    <property type="component" value="Unassembled WGS sequence"/>
</dbReference>
<proteinExistence type="inferred from homology"/>
<dbReference type="CDD" id="cd04606">
    <property type="entry name" value="CBS_pair_Mg_transporter"/>
    <property type="match status" value="1"/>
</dbReference>
<dbReference type="PANTHER" id="PTHR43773:SF1">
    <property type="entry name" value="MAGNESIUM TRANSPORTER MGTE"/>
    <property type="match status" value="1"/>
</dbReference>
<keyword evidence="3 9" id="KW-0813">Transport</keyword>
<dbReference type="SMART" id="SM00116">
    <property type="entry name" value="CBS"/>
    <property type="match status" value="1"/>
</dbReference>
<comment type="subcellular location">
    <subcellularLocation>
        <location evidence="9">Cell membrane</location>
        <topology evidence="9">Multi-pass membrane protein</topology>
    </subcellularLocation>
    <subcellularLocation>
        <location evidence="1">Membrane</location>
        <topology evidence="1">Multi-pass membrane protein</topology>
    </subcellularLocation>
</comment>
<keyword evidence="9" id="KW-0479">Metal-binding</keyword>
<evidence type="ECO:0000256" key="9">
    <source>
        <dbReference type="RuleBase" id="RU362011"/>
    </source>
</evidence>
<dbReference type="InterPro" id="IPR036739">
    <property type="entry name" value="SLC41_membr_dom_sf"/>
</dbReference>
<dbReference type="EMBL" id="VANS01000003">
    <property type="protein sequence ID" value="TMM51876.1"/>
    <property type="molecule type" value="Genomic_DNA"/>
</dbReference>
<evidence type="ECO:0000256" key="8">
    <source>
        <dbReference type="PROSITE-ProRule" id="PRU00703"/>
    </source>
</evidence>
<dbReference type="InterPro" id="IPR038076">
    <property type="entry name" value="MgtE_N_sf"/>
</dbReference>
<keyword evidence="5 9" id="KW-0460">Magnesium</keyword>
<dbReference type="InterPro" id="IPR006668">
    <property type="entry name" value="Mg_transptr_MgtE_intracell_dom"/>
</dbReference>
<dbReference type="InterPro" id="IPR000644">
    <property type="entry name" value="CBS_dom"/>
</dbReference>
<dbReference type="Pfam" id="PF00571">
    <property type="entry name" value="CBS"/>
    <property type="match status" value="1"/>
</dbReference>
<dbReference type="PANTHER" id="PTHR43773">
    <property type="entry name" value="MAGNESIUM TRANSPORTER MGTE"/>
    <property type="match status" value="1"/>
</dbReference>
<feature type="transmembrane region" description="Helical" evidence="9">
    <location>
        <begin position="377"/>
        <end position="400"/>
    </location>
</feature>
<dbReference type="NCBIfam" id="TIGR00400">
    <property type="entry name" value="mgtE"/>
    <property type="match status" value="1"/>
</dbReference>
<evidence type="ECO:0000256" key="7">
    <source>
        <dbReference type="ARBA" id="ARBA00023136"/>
    </source>
</evidence>
<evidence type="ECO:0000256" key="3">
    <source>
        <dbReference type="ARBA" id="ARBA00022448"/>
    </source>
</evidence>
<name>A0A5S3PDH3_9RHOB</name>
<dbReference type="SMART" id="SM00924">
    <property type="entry name" value="MgtE_N"/>
    <property type="match status" value="1"/>
</dbReference>
<keyword evidence="4 9" id="KW-0812">Transmembrane</keyword>
<dbReference type="InterPro" id="IPR046342">
    <property type="entry name" value="CBS_dom_sf"/>
</dbReference>
<comment type="subunit">
    <text evidence="9">Homodimer.</text>
</comment>
<dbReference type="Gene3D" id="1.25.60.10">
    <property type="entry name" value="MgtE N-terminal domain-like"/>
    <property type="match status" value="1"/>
</dbReference>
<comment type="similarity">
    <text evidence="2 9">Belongs to the SLC41A transporter family.</text>
</comment>
<dbReference type="Gene3D" id="3.10.580.10">
    <property type="entry name" value="CBS-domain"/>
    <property type="match status" value="1"/>
</dbReference>
<comment type="caution">
    <text evidence="11">The sequence shown here is derived from an EMBL/GenBank/DDBJ whole genome shotgun (WGS) entry which is preliminary data.</text>
</comment>
<dbReference type="PROSITE" id="PS51371">
    <property type="entry name" value="CBS"/>
    <property type="match status" value="1"/>
</dbReference>
<reference evidence="11 12" key="1">
    <citation type="submission" date="2019-05" db="EMBL/GenBank/DDBJ databases">
        <title>Sulfitobacter sabulilitoris sp. nov., isolated from a marine sand.</title>
        <authorList>
            <person name="Yoon J.-H."/>
        </authorList>
    </citation>
    <scope>NUCLEOTIDE SEQUENCE [LARGE SCALE GENOMIC DNA]</scope>
    <source>
        <strain evidence="11 12">HSMS-29</strain>
    </source>
</reference>
<evidence type="ECO:0000259" key="10">
    <source>
        <dbReference type="PROSITE" id="PS51371"/>
    </source>
</evidence>
<sequence length="466" mass="50667">MSDQSTEAEQDRDAREDEAYTLSQKDISAILYAVEIDDAAKLTELMEPLHAADIADLLEQISGYDRSRLIRLYDREFDGEILSELDESIREEVIAILTPQVLAEAVRDMDSDDVVDLVEDLDDTQQAAVLDALEDSDRVAVQQALSYPEYSAGRLMQREVVMAPEHWTVGQAIDYLRATPEEELPDQFYHVIMIDPRLHPIGNVTLGKLMRTKRATRLIDIMEDTFKVFTATQPEADVAYAFNQYHLISAPVVDDEGRLIGVITIDDAMSVLDEEHEEDILRLAGVGEGSLSDRVMETTKQRLPWLAVNLVTAIAASMVISQFEAAIAQLVALAVLMPIVASMGGNAGTQSLTVAVRAIATRDLTGANVWRVIRREVLVGLVNGIIFAVIMGIVGVVWFGSPSLGYVIAAAMVINLVVAGLAGTAIPVILERVGVDPALASGAFVTTVTDVVGFFAFLGLAAAVLL</sequence>
<organism evidence="11 12">
    <name type="scientific">Sulfitobacter sabulilitoris</name>
    <dbReference type="NCBI Taxonomy" id="2562655"/>
    <lineage>
        <taxon>Bacteria</taxon>
        <taxon>Pseudomonadati</taxon>
        <taxon>Pseudomonadota</taxon>
        <taxon>Alphaproteobacteria</taxon>
        <taxon>Rhodobacterales</taxon>
        <taxon>Roseobacteraceae</taxon>
        <taxon>Sulfitobacter</taxon>
    </lineage>
</organism>
<feature type="transmembrane region" description="Helical" evidence="9">
    <location>
        <begin position="303"/>
        <end position="320"/>
    </location>
</feature>
<dbReference type="Gene3D" id="1.10.357.20">
    <property type="entry name" value="SLC41 divalent cation transporters, integral membrane domain"/>
    <property type="match status" value="1"/>
</dbReference>
<evidence type="ECO:0000313" key="12">
    <source>
        <dbReference type="Proteomes" id="UP000309550"/>
    </source>
</evidence>
<keyword evidence="8" id="KW-0129">CBS domain</keyword>
<keyword evidence="6 9" id="KW-1133">Transmembrane helix</keyword>
<dbReference type="Pfam" id="PF03448">
    <property type="entry name" value="MgtE_N"/>
    <property type="match status" value="1"/>
</dbReference>
<evidence type="ECO:0000256" key="4">
    <source>
        <dbReference type="ARBA" id="ARBA00022692"/>
    </source>
</evidence>
<dbReference type="SUPFAM" id="SSF161093">
    <property type="entry name" value="MgtE membrane domain-like"/>
    <property type="match status" value="1"/>
</dbReference>
<accession>A0A5S3PDH3</accession>
<evidence type="ECO:0000256" key="2">
    <source>
        <dbReference type="ARBA" id="ARBA00009749"/>
    </source>
</evidence>
<feature type="domain" description="CBS" evidence="10">
    <location>
        <begin position="222"/>
        <end position="278"/>
    </location>
</feature>
<dbReference type="SUPFAM" id="SSF54631">
    <property type="entry name" value="CBS-domain pair"/>
    <property type="match status" value="1"/>
</dbReference>
<evidence type="ECO:0000256" key="6">
    <source>
        <dbReference type="ARBA" id="ARBA00022989"/>
    </source>
</evidence>
<dbReference type="SUPFAM" id="SSF158791">
    <property type="entry name" value="MgtE N-terminal domain-like"/>
    <property type="match status" value="1"/>
</dbReference>
<comment type="function">
    <text evidence="9">Acts as a magnesium transporter.</text>
</comment>
<dbReference type="OrthoDB" id="9790355at2"/>
<dbReference type="AlphaFoldDB" id="A0A5S3PDH3"/>
<evidence type="ECO:0000256" key="5">
    <source>
        <dbReference type="ARBA" id="ARBA00022842"/>
    </source>
</evidence>
<keyword evidence="7 9" id="KW-0472">Membrane</keyword>
<feature type="transmembrane region" description="Helical" evidence="9">
    <location>
        <begin position="442"/>
        <end position="465"/>
    </location>
</feature>
<gene>
    <name evidence="11" type="primary">mgtE</name>
    <name evidence="11" type="ORF">FDT80_14160</name>
</gene>
<dbReference type="Pfam" id="PF01769">
    <property type="entry name" value="MgtE"/>
    <property type="match status" value="1"/>
</dbReference>
<evidence type="ECO:0000313" key="11">
    <source>
        <dbReference type="EMBL" id="TMM51876.1"/>
    </source>
</evidence>
<dbReference type="RefSeq" id="WP_138662946.1">
    <property type="nucleotide sequence ID" value="NZ_VANS01000003.1"/>
</dbReference>
<dbReference type="GO" id="GO:0015095">
    <property type="term" value="F:magnesium ion transmembrane transporter activity"/>
    <property type="evidence" value="ECO:0007669"/>
    <property type="project" value="UniProtKB-UniRule"/>
</dbReference>
<keyword evidence="12" id="KW-1185">Reference proteome</keyword>